<dbReference type="Proteomes" id="UP001418222">
    <property type="component" value="Unassembled WGS sequence"/>
</dbReference>
<accession>A0AAP0AZ73</accession>
<proteinExistence type="predicted"/>
<organism evidence="1 2">
    <name type="scientific">Platanthera zijinensis</name>
    <dbReference type="NCBI Taxonomy" id="2320716"/>
    <lineage>
        <taxon>Eukaryota</taxon>
        <taxon>Viridiplantae</taxon>
        <taxon>Streptophyta</taxon>
        <taxon>Embryophyta</taxon>
        <taxon>Tracheophyta</taxon>
        <taxon>Spermatophyta</taxon>
        <taxon>Magnoliopsida</taxon>
        <taxon>Liliopsida</taxon>
        <taxon>Asparagales</taxon>
        <taxon>Orchidaceae</taxon>
        <taxon>Orchidoideae</taxon>
        <taxon>Orchideae</taxon>
        <taxon>Orchidinae</taxon>
        <taxon>Platanthera</taxon>
    </lineage>
</organism>
<reference evidence="1 2" key="1">
    <citation type="journal article" date="2022" name="Nat. Plants">
        <title>Genomes of leafy and leafless Platanthera orchids illuminate the evolution of mycoheterotrophy.</title>
        <authorList>
            <person name="Li M.H."/>
            <person name="Liu K.W."/>
            <person name="Li Z."/>
            <person name="Lu H.C."/>
            <person name="Ye Q.L."/>
            <person name="Zhang D."/>
            <person name="Wang J.Y."/>
            <person name="Li Y.F."/>
            <person name="Zhong Z.M."/>
            <person name="Liu X."/>
            <person name="Yu X."/>
            <person name="Liu D.K."/>
            <person name="Tu X.D."/>
            <person name="Liu B."/>
            <person name="Hao Y."/>
            <person name="Liao X.Y."/>
            <person name="Jiang Y.T."/>
            <person name="Sun W.H."/>
            <person name="Chen J."/>
            <person name="Chen Y.Q."/>
            <person name="Ai Y."/>
            <person name="Zhai J.W."/>
            <person name="Wu S.S."/>
            <person name="Zhou Z."/>
            <person name="Hsiao Y.Y."/>
            <person name="Wu W.L."/>
            <person name="Chen Y.Y."/>
            <person name="Lin Y.F."/>
            <person name="Hsu J.L."/>
            <person name="Li C.Y."/>
            <person name="Wang Z.W."/>
            <person name="Zhao X."/>
            <person name="Zhong W.Y."/>
            <person name="Ma X.K."/>
            <person name="Ma L."/>
            <person name="Huang J."/>
            <person name="Chen G.Z."/>
            <person name="Huang M.Z."/>
            <person name="Huang L."/>
            <person name="Peng D.H."/>
            <person name="Luo Y.B."/>
            <person name="Zou S.Q."/>
            <person name="Chen S.P."/>
            <person name="Lan S."/>
            <person name="Tsai W.C."/>
            <person name="Van de Peer Y."/>
            <person name="Liu Z.J."/>
        </authorList>
    </citation>
    <scope>NUCLEOTIDE SEQUENCE [LARGE SCALE GENOMIC DNA]</scope>
    <source>
        <strain evidence="1">Lor287</strain>
    </source>
</reference>
<name>A0AAP0AZ73_9ASPA</name>
<gene>
    <name evidence="1" type="ORF">KSP39_PZI021724</name>
</gene>
<evidence type="ECO:0000313" key="2">
    <source>
        <dbReference type="Proteomes" id="UP001418222"/>
    </source>
</evidence>
<keyword evidence="2" id="KW-1185">Reference proteome</keyword>
<protein>
    <submittedName>
        <fullName evidence="1">Uncharacterized protein</fullName>
    </submittedName>
</protein>
<evidence type="ECO:0000313" key="1">
    <source>
        <dbReference type="EMBL" id="KAK8919389.1"/>
    </source>
</evidence>
<comment type="caution">
    <text evidence="1">The sequence shown here is derived from an EMBL/GenBank/DDBJ whole genome shotgun (WGS) entry which is preliminary data.</text>
</comment>
<dbReference type="AlphaFoldDB" id="A0AAP0AZ73"/>
<dbReference type="EMBL" id="JBBWWQ010000019">
    <property type="protein sequence ID" value="KAK8919389.1"/>
    <property type="molecule type" value="Genomic_DNA"/>
</dbReference>
<sequence length="170" mass="19132">MLEELTTKANRETQPSMLNMVHKNPKLVLPATNFCKQQEDARESARLENHYVFTIVLVVLLDCKMFDSDARLLQAHSIPLDSRCLRHAPFCRSPSAWRGSGFPGFPRKSRRNPSLGSHHGRDEENFAFLLSFAQVLFHHALREANRAAVFQGSHHGHCGLHAASAVPNLL</sequence>